<comment type="caution">
    <text evidence="4">The sequence shown here is derived from an EMBL/GenBank/DDBJ whole genome shotgun (WGS) entry which is preliminary data.</text>
</comment>
<evidence type="ECO:0000259" key="2">
    <source>
        <dbReference type="Pfam" id="PF02625"/>
    </source>
</evidence>
<evidence type="ECO:0000313" key="5">
    <source>
        <dbReference type="Proteomes" id="UP001596012"/>
    </source>
</evidence>
<gene>
    <name evidence="4" type="ORF">ACFPH6_48530</name>
</gene>
<name>A0ABV8Z7E7_9ACTN</name>
<dbReference type="InterPro" id="IPR052698">
    <property type="entry name" value="MoCofactor_Util/Proc"/>
</dbReference>
<dbReference type="InterPro" id="IPR027051">
    <property type="entry name" value="XdhC_Rossmann_dom"/>
</dbReference>
<feature type="region of interest" description="Disordered" evidence="1">
    <location>
        <begin position="368"/>
        <end position="392"/>
    </location>
</feature>
<proteinExistence type="predicted"/>
<evidence type="ECO:0000313" key="4">
    <source>
        <dbReference type="EMBL" id="MFC4472238.1"/>
    </source>
</evidence>
<accession>A0ABV8Z7E7</accession>
<dbReference type="RefSeq" id="WP_386355695.1">
    <property type="nucleotide sequence ID" value="NZ_JBHSFG010000111.1"/>
</dbReference>
<dbReference type="PANTHER" id="PTHR30388">
    <property type="entry name" value="ALDEHYDE OXIDOREDUCTASE MOLYBDENUM COFACTOR ASSEMBLY PROTEIN"/>
    <property type="match status" value="1"/>
</dbReference>
<feature type="domain" description="XdhC Rossmann" evidence="3">
    <location>
        <begin position="211"/>
        <end position="357"/>
    </location>
</feature>
<dbReference type="InterPro" id="IPR003777">
    <property type="entry name" value="XdhC_CoxI"/>
</dbReference>
<evidence type="ECO:0000256" key="1">
    <source>
        <dbReference type="SAM" id="MobiDB-lite"/>
    </source>
</evidence>
<dbReference type="Gene3D" id="3.40.50.720">
    <property type="entry name" value="NAD(P)-binding Rossmann-like Domain"/>
    <property type="match status" value="1"/>
</dbReference>
<reference evidence="5" key="1">
    <citation type="journal article" date="2019" name="Int. J. Syst. Evol. Microbiol.">
        <title>The Global Catalogue of Microorganisms (GCM) 10K type strain sequencing project: providing services to taxonomists for standard genome sequencing and annotation.</title>
        <authorList>
            <consortium name="The Broad Institute Genomics Platform"/>
            <consortium name="The Broad Institute Genome Sequencing Center for Infectious Disease"/>
            <person name="Wu L."/>
            <person name="Ma J."/>
        </authorList>
    </citation>
    <scope>NUCLEOTIDE SEQUENCE [LARGE SCALE GENOMIC DNA]</scope>
    <source>
        <strain evidence="5">DT43</strain>
    </source>
</reference>
<sequence>MIDIAAELGEWCADGRPFALATVVGVQGSAPRPPGTCVAVDVAGQVLGSLSGGCIEGAVYELALEVLKTGRPQRASFGYSDSDAFAVGLTCGGTIDILVRPVVDETSRDAIRYVLDALAEGRPVALVTVVDGPAGTLGTARALTASASAGDPPVHRDADRASRALLARGSHGTHRYAADGGCDPASGEVEATRREPYIESFTAAYASPPRLLVYGAIDFAAAVAGIGRFLGYHVTVCDAREVFTTRERFPDADEVVVDWPHRHLRSLADTGALDERTVVCVLTHDAKFDLPLLDLALRLPLGYVGAMGSRRTHTQRLEALRATDLMEDQLARLHSPIGLDIGANTPEETAVSIAADIIAARTMAPCRPLRTTDGPIHRPAGARRAPEPSRHR</sequence>
<dbReference type="Pfam" id="PF13478">
    <property type="entry name" value="XdhC_C"/>
    <property type="match status" value="1"/>
</dbReference>
<organism evidence="4 5">
    <name type="scientific">Streptomyces xiangluensis</name>
    <dbReference type="NCBI Taxonomy" id="2665720"/>
    <lineage>
        <taxon>Bacteria</taxon>
        <taxon>Bacillati</taxon>
        <taxon>Actinomycetota</taxon>
        <taxon>Actinomycetes</taxon>
        <taxon>Kitasatosporales</taxon>
        <taxon>Streptomycetaceae</taxon>
        <taxon>Streptomyces</taxon>
    </lineage>
</organism>
<dbReference type="Pfam" id="PF02625">
    <property type="entry name" value="XdhC_CoxI"/>
    <property type="match status" value="1"/>
</dbReference>
<protein>
    <submittedName>
        <fullName evidence="4">XdhC family protein</fullName>
    </submittedName>
</protein>
<evidence type="ECO:0000259" key="3">
    <source>
        <dbReference type="Pfam" id="PF13478"/>
    </source>
</evidence>
<dbReference type="Proteomes" id="UP001596012">
    <property type="component" value="Unassembled WGS sequence"/>
</dbReference>
<keyword evidence="5" id="KW-1185">Reference proteome</keyword>
<dbReference type="EMBL" id="JBHSFG010000111">
    <property type="protein sequence ID" value="MFC4472238.1"/>
    <property type="molecule type" value="Genomic_DNA"/>
</dbReference>
<dbReference type="PANTHER" id="PTHR30388:SF4">
    <property type="entry name" value="MOLYBDENUM COFACTOR INSERTION CHAPERONE PAOD"/>
    <property type="match status" value="1"/>
</dbReference>
<feature type="domain" description="XdhC- CoxI" evidence="2">
    <location>
        <begin position="11"/>
        <end position="78"/>
    </location>
</feature>